<organism evidence="1">
    <name type="scientific">Arion vulgaris</name>
    <dbReference type="NCBI Taxonomy" id="1028688"/>
    <lineage>
        <taxon>Eukaryota</taxon>
        <taxon>Metazoa</taxon>
        <taxon>Spiralia</taxon>
        <taxon>Lophotrochozoa</taxon>
        <taxon>Mollusca</taxon>
        <taxon>Gastropoda</taxon>
        <taxon>Heterobranchia</taxon>
        <taxon>Euthyneura</taxon>
        <taxon>Panpulmonata</taxon>
        <taxon>Eupulmonata</taxon>
        <taxon>Stylommatophora</taxon>
        <taxon>Helicina</taxon>
        <taxon>Arionoidea</taxon>
        <taxon>Arionidae</taxon>
        <taxon>Arion</taxon>
    </lineage>
</organism>
<gene>
    <name evidence="1" type="primary">ORF113117</name>
</gene>
<dbReference type="EMBL" id="HACG01032147">
    <property type="protein sequence ID" value="CEK79012.1"/>
    <property type="molecule type" value="Transcribed_RNA"/>
</dbReference>
<sequence>MRCRDTELESSIYKKRLEDSNPKSERNCNALEAALYIQRSFLMFLHKRHMEYNIF</sequence>
<evidence type="ECO:0000313" key="1">
    <source>
        <dbReference type="EMBL" id="CEK79012.1"/>
    </source>
</evidence>
<name>A0A0B7AEH2_9EUPU</name>
<dbReference type="AlphaFoldDB" id="A0A0B7AEH2"/>
<accession>A0A0B7AEH2</accession>
<protein>
    <submittedName>
        <fullName evidence="1">Uncharacterized protein</fullName>
    </submittedName>
</protein>
<proteinExistence type="predicted"/>
<reference evidence="1" key="1">
    <citation type="submission" date="2014-12" db="EMBL/GenBank/DDBJ databases">
        <title>Insight into the proteome of Arion vulgaris.</title>
        <authorList>
            <person name="Aradska J."/>
            <person name="Bulat T."/>
            <person name="Smidak R."/>
            <person name="Sarate P."/>
            <person name="Gangsoo J."/>
            <person name="Sialana F."/>
            <person name="Bilban M."/>
            <person name="Lubec G."/>
        </authorList>
    </citation>
    <scope>NUCLEOTIDE SEQUENCE</scope>
    <source>
        <tissue evidence="1">Skin</tissue>
    </source>
</reference>